<proteinExistence type="predicted"/>
<evidence type="ECO:0000313" key="1">
    <source>
        <dbReference type="EMBL" id="ETR66598.1"/>
    </source>
</evidence>
<name>A0A1V1NVK7_9BACT</name>
<protein>
    <submittedName>
        <fullName evidence="1">Uncharacterized protein</fullName>
    </submittedName>
</protein>
<comment type="caution">
    <text evidence="1">The sequence shown here is derived from an EMBL/GenBank/DDBJ whole genome shotgun (WGS) entry which is preliminary data.</text>
</comment>
<organism evidence="1 2">
    <name type="scientific">Candidatus Magnetoglobus multicellularis str. Araruama</name>
    <dbReference type="NCBI Taxonomy" id="890399"/>
    <lineage>
        <taxon>Bacteria</taxon>
        <taxon>Pseudomonadati</taxon>
        <taxon>Thermodesulfobacteriota</taxon>
        <taxon>Desulfobacteria</taxon>
        <taxon>Desulfobacterales</taxon>
        <taxon>Desulfobacteraceae</taxon>
        <taxon>Candidatus Magnetoglobus</taxon>
    </lineage>
</organism>
<accession>A0A1V1NVK7</accession>
<sequence length="77" mass="8912">MDVILTDAPVIQFSNRALMDALNQIAKENNIQPFKSCSHLIAAIRKPEILNLANWMYEGQVKRTSERRLFRLIKLSQ</sequence>
<dbReference type="EMBL" id="ATBP01001875">
    <property type="protein sequence ID" value="ETR66598.1"/>
    <property type="molecule type" value="Genomic_DNA"/>
</dbReference>
<reference evidence="2" key="1">
    <citation type="submission" date="2012-11" db="EMBL/GenBank/DDBJ databases">
        <authorList>
            <person name="Lucero-Rivera Y.E."/>
            <person name="Tovar-Ramirez D."/>
        </authorList>
    </citation>
    <scope>NUCLEOTIDE SEQUENCE [LARGE SCALE GENOMIC DNA]</scope>
    <source>
        <strain evidence="2">Araruama</strain>
    </source>
</reference>
<gene>
    <name evidence="1" type="ORF">OMM_12592</name>
</gene>
<evidence type="ECO:0000313" key="2">
    <source>
        <dbReference type="Proteomes" id="UP000189670"/>
    </source>
</evidence>
<dbReference type="AlphaFoldDB" id="A0A1V1NVK7"/>
<dbReference type="Proteomes" id="UP000189670">
    <property type="component" value="Unassembled WGS sequence"/>
</dbReference>